<accession>A0A9Q2NKW3</accession>
<dbReference type="Pfam" id="PF00294">
    <property type="entry name" value="PfkB"/>
    <property type="match status" value="1"/>
</dbReference>
<evidence type="ECO:0000256" key="1">
    <source>
        <dbReference type="ARBA" id="ARBA00010688"/>
    </source>
</evidence>
<dbReference type="InterPro" id="IPR029056">
    <property type="entry name" value="Ribokinase-like"/>
</dbReference>
<sequence>MQGKPVIAIGGENLIDFVQTGEEDGAPLFDANPGGSPFNVAVGLARQGVETHYVTPISRDALGDTLAERLTASGAIIAAPRRSEPTSRAVVTLEHGIPTYAFHRDGTAERQVTAKTLWKSIPKDVAALHCGSLALADGADADAWVEVLTEAATRGIFVSFDPNVRESLIYDRMTYIERVSRVMQVAHLVKLSDEDLGWLFPEETEEDAIAALFDVTTAGLVVLTRGPKDATAFSNSATCTVPAPHVTRLVDTVGAGDTFMATLLATLAARDALSPDALAAMDADDLRYLLRRAGQAAALNCEHSGCNPPSRSDIDVALAG</sequence>
<dbReference type="InterPro" id="IPR011611">
    <property type="entry name" value="PfkB_dom"/>
</dbReference>
<dbReference type="PANTHER" id="PTHR43085:SF1">
    <property type="entry name" value="PSEUDOURIDINE KINASE-RELATED"/>
    <property type="match status" value="1"/>
</dbReference>
<evidence type="ECO:0000259" key="6">
    <source>
        <dbReference type="Pfam" id="PF00294"/>
    </source>
</evidence>
<evidence type="ECO:0000256" key="3">
    <source>
        <dbReference type="ARBA" id="ARBA00022741"/>
    </source>
</evidence>
<proteinExistence type="inferred from homology"/>
<comment type="caution">
    <text evidence="7">The sequence shown here is derived from an EMBL/GenBank/DDBJ whole genome shotgun (WGS) entry which is preliminary data.</text>
</comment>
<evidence type="ECO:0000256" key="5">
    <source>
        <dbReference type="ARBA" id="ARBA00022840"/>
    </source>
</evidence>
<dbReference type="RefSeq" id="WP_051539354.1">
    <property type="nucleotide sequence ID" value="NZ_JAJNGX010000017.1"/>
</dbReference>
<evidence type="ECO:0000256" key="4">
    <source>
        <dbReference type="ARBA" id="ARBA00022777"/>
    </source>
</evidence>
<keyword evidence="3" id="KW-0547">Nucleotide-binding</keyword>
<dbReference type="InterPro" id="IPR050306">
    <property type="entry name" value="PfkB_Carbo_kinase"/>
</dbReference>
<reference evidence="7" key="1">
    <citation type="submission" date="2021-01" db="EMBL/GenBank/DDBJ databases">
        <title>Diatom-associated Roseobacters Show Island Model of Population Structure.</title>
        <authorList>
            <person name="Qu L."/>
            <person name="Feng X."/>
            <person name="Chen Y."/>
            <person name="Li L."/>
            <person name="Wang X."/>
            <person name="Hu Z."/>
            <person name="Wang H."/>
            <person name="Luo H."/>
        </authorList>
    </citation>
    <scope>NUCLEOTIDE SEQUENCE</scope>
    <source>
        <strain evidence="7">SM26-45</strain>
    </source>
</reference>
<organism evidence="7 8">
    <name type="scientific">Pseudosulfitobacter pseudonitzschiae</name>
    <dbReference type="NCBI Taxonomy" id="1402135"/>
    <lineage>
        <taxon>Bacteria</taxon>
        <taxon>Pseudomonadati</taxon>
        <taxon>Pseudomonadota</taxon>
        <taxon>Alphaproteobacteria</taxon>
        <taxon>Rhodobacterales</taxon>
        <taxon>Roseobacteraceae</taxon>
        <taxon>Pseudosulfitobacter</taxon>
    </lineage>
</organism>
<dbReference type="EMBL" id="JAFBWN010000017">
    <property type="protein sequence ID" value="MBM2356571.1"/>
    <property type="molecule type" value="Genomic_DNA"/>
</dbReference>
<protein>
    <submittedName>
        <fullName evidence="7">Carbohydrate kinase</fullName>
    </submittedName>
</protein>
<gene>
    <name evidence="7" type="ORF">JQX14_18615</name>
</gene>
<feature type="domain" description="Carbohydrate kinase PfkB" evidence="6">
    <location>
        <begin position="25"/>
        <end position="310"/>
    </location>
</feature>
<dbReference type="SUPFAM" id="SSF53613">
    <property type="entry name" value="Ribokinase-like"/>
    <property type="match status" value="1"/>
</dbReference>
<dbReference type="Gene3D" id="3.40.1190.20">
    <property type="match status" value="1"/>
</dbReference>
<evidence type="ECO:0000256" key="2">
    <source>
        <dbReference type="ARBA" id="ARBA00022679"/>
    </source>
</evidence>
<keyword evidence="2" id="KW-0808">Transferase</keyword>
<dbReference type="GO" id="GO:0016301">
    <property type="term" value="F:kinase activity"/>
    <property type="evidence" value="ECO:0007669"/>
    <property type="project" value="UniProtKB-KW"/>
</dbReference>
<evidence type="ECO:0000313" key="7">
    <source>
        <dbReference type="EMBL" id="MBM2356571.1"/>
    </source>
</evidence>
<evidence type="ECO:0000313" key="8">
    <source>
        <dbReference type="Proteomes" id="UP000809337"/>
    </source>
</evidence>
<dbReference type="CDD" id="cd01167">
    <property type="entry name" value="bac_FRK"/>
    <property type="match status" value="1"/>
</dbReference>
<dbReference type="GO" id="GO:0005524">
    <property type="term" value="F:ATP binding"/>
    <property type="evidence" value="ECO:0007669"/>
    <property type="project" value="UniProtKB-KW"/>
</dbReference>
<dbReference type="PANTHER" id="PTHR43085">
    <property type="entry name" value="HEXOKINASE FAMILY MEMBER"/>
    <property type="match status" value="1"/>
</dbReference>
<dbReference type="Proteomes" id="UP000809337">
    <property type="component" value="Unassembled WGS sequence"/>
</dbReference>
<dbReference type="AlphaFoldDB" id="A0A9Q2NKW3"/>
<comment type="similarity">
    <text evidence="1">Belongs to the carbohydrate kinase PfkB family.</text>
</comment>
<keyword evidence="4 7" id="KW-0418">Kinase</keyword>
<name>A0A9Q2NKW3_9RHOB</name>
<keyword evidence="5" id="KW-0067">ATP-binding</keyword>